<dbReference type="SUPFAM" id="SSF55729">
    <property type="entry name" value="Acyl-CoA N-acyltransferases (Nat)"/>
    <property type="match status" value="1"/>
</dbReference>
<dbReference type="AlphaFoldDB" id="A0AAU8RHW4"/>
<sequence length="147" mass="16843">MKKITIKSAKKDELSWINSKYNEVNFVASTFENEYIVIASVDNEKAGIGRLVRIDNGHIELGGIYVFPNFRGLGVAEHIVKNLCNENPFLHTTIWCLPFEKLSEFYAKFGFKNCSDTKVPEKIATKLEWCNSKSNYDEKVVLLCKTR</sequence>
<name>A0AAU8RHW4_9FLAO</name>
<accession>A0AAU8RHW4</accession>
<dbReference type="CDD" id="cd04301">
    <property type="entry name" value="NAT_SF"/>
    <property type="match status" value="1"/>
</dbReference>
<evidence type="ECO:0000259" key="1">
    <source>
        <dbReference type="PROSITE" id="PS51186"/>
    </source>
</evidence>
<gene>
    <name evidence="2" type="ORF">M666_14320</name>
</gene>
<evidence type="ECO:0000313" key="2">
    <source>
        <dbReference type="EMBL" id="AIZ42653.1"/>
    </source>
</evidence>
<dbReference type="EMBL" id="CP009976">
    <property type="protein sequence ID" value="AIZ42653.1"/>
    <property type="molecule type" value="Genomic_DNA"/>
</dbReference>
<dbReference type="KEGG" id="cbat:M666_14320"/>
<protein>
    <recommendedName>
        <fullName evidence="1">N-acetyltransferase domain-containing protein</fullName>
    </recommendedName>
</protein>
<evidence type="ECO:0000313" key="3">
    <source>
        <dbReference type="Proteomes" id="UP000030786"/>
    </source>
</evidence>
<dbReference type="GeneID" id="78061913"/>
<dbReference type="PROSITE" id="PS51186">
    <property type="entry name" value="GNAT"/>
    <property type="match status" value="1"/>
</dbReference>
<dbReference type="GO" id="GO:0016747">
    <property type="term" value="F:acyltransferase activity, transferring groups other than amino-acyl groups"/>
    <property type="evidence" value="ECO:0007669"/>
    <property type="project" value="InterPro"/>
</dbReference>
<dbReference type="Pfam" id="PF13508">
    <property type="entry name" value="Acetyltransf_7"/>
    <property type="match status" value="1"/>
</dbReference>
<proteinExistence type="predicted"/>
<reference evidence="2 3" key="1">
    <citation type="journal article" date="2014" name="Environ. Microbiol.">
        <title>Contrasting genomic patterns and infection strategies of two co-existing Bacteroidetes podovirus genera.</title>
        <authorList>
            <person name="Holmfeldt K."/>
            <person name="Howard-Varona C."/>
            <person name="Solonenko N."/>
            <person name="Sullivan M.B."/>
        </authorList>
    </citation>
    <scope>NUCLEOTIDE SEQUENCE [LARGE SCALE GENOMIC DNA]</scope>
    <source>
        <strain evidence="2 3">18</strain>
    </source>
</reference>
<organism evidence="2 3">
    <name type="scientific">Cellulophaga baltica 18</name>
    <dbReference type="NCBI Taxonomy" id="1348584"/>
    <lineage>
        <taxon>Bacteria</taxon>
        <taxon>Pseudomonadati</taxon>
        <taxon>Bacteroidota</taxon>
        <taxon>Flavobacteriia</taxon>
        <taxon>Flavobacteriales</taxon>
        <taxon>Flavobacteriaceae</taxon>
        <taxon>Cellulophaga</taxon>
    </lineage>
</organism>
<dbReference type="InterPro" id="IPR016181">
    <property type="entry name" value="Acyl_CoA_acyltransferase"/>
</dbReference>
<dbReference type="RefSeq" id="WP_029446403.1">
    <property type="nucleotide sequence ID" value="NZ_CP009976.1"/>
</dbReference>
<feature type="domain" description="N-acetyltransferase" evidence="1">
    <location>
        <begin position="1"/>
        <end position="136"/>
    </location>
</feature>
<dbReference type="InterPro" id="IPR000182">
    <property type="entry name" value="GNAT_dom"/>
</dbReference>
<dbReference type="Gene3D" id="3.40.630.30">
    <property type="match status" value="1"/>
</dbReference>
<dbReference type="Proteomes" id="UP000030786">
    <property type="component" value="Chromosome"/>
</dbReference>